<name>A0ABD1IV96_9TELE</name>
<feature type="transmembrane region" description="Helical" evidence="1">
    <location>
        <begin position="150"/>
        <end position="170"/>
    </location>
</feature>
<keyword evidence="1" id="KW-0472">Membrane</keyword>
<evidence type="ECO:0008006" key="4">
    <source>
        <dbReference type="Google" id="ProtNLM"/>
    </source>
</evidence>
<feature type="transmembrane region" description="Helical" evidence="1">
    <location>
        <begin position="123"/>
        <end position="144"/>
    </location>
</feature>
<feature type="transmembrane region" description="Helical" evidence="1">
    <location>
        <begin position="200"/>
        <end position="221"/>
    </location>
</feature>
<dbReference type="EMBL" id="JBHFQA010000022">
    <property type="protein sequence ID" value="KAL2078892.1"/>
    <property type="molecule type" value="Genomic_DNA"/>
</dbReference>
<organism evidence="2 3">
    <name type="scientific">Coilia grayii</name>
    <name type="common">Gray's grenadier anchovy</name>
    <dbReference type="NCBI Taxonomy" id="363190"/>
    <lineage>
        <taxon>Eukaryota</taxon>
        <taxon>Metazoa</taxon>
        <taxon>Chordata</taxon>
        <taxon>Craniata</taxon>
        <taxon>Vertebrata</taxon>
        <taxon>Euteleostomi</taxon>
        <taxon>Actinopterygii</taxon>
        <taxon>Neopterygii</taxon>
        <taxon>Teleostei</taxon>
        <taxon>Clupei</taxon>
        <taxon>Clupeiformes</taxon>
        <taxon>Clupeoidei</taxon>
        <taxon>Engraulidae</taxon>
        <taxon>Coilinae</taxon>
        <taxon>Coilia</taxon>
    </lineage>
</organism>
<proteinExistence type="predicted"/>
<dbReference type="Proteomes" id="UP001591681">
    <property type="component" value="Unassembled WGS sequence"/>
</dbReference>
<keyword evidence="1" id="KW-0812">Transmembrane</keyword>
<sequence>MVFLGLSIGPHMVDFRLLAVVIPGLCVGLPTVVWALRAQGAHRRGGGRVTPFTFCLLLSDVLEVILLLFLLVLQLNVCTMLVFPCWLWFPAAVGVRLCGMHFHQLAALEGTLAVTHPFCLERLASLPVSVPICITLWVSAFSLYVSPISLIVNVVLCLVPLALLITNAVLTFRKPTPAPPATCDPASGLGQRAEKRPQGFAVVAIVSVSLVSVPTCGLFFGVLTSIYWLYVIFFLMNLRLILDPLLCHMLWSEAVKRQLPQHTEAELQTLNR</sequence>
<evidence type="ECO:0000313" key="3">
    <source>
        <dbReference type="Proteomes" id="UP001591681"/>
    </source>
</evidence>
<comment type="caution">
    <text evidence="2">The sequence shown here is derived from an EMBL/GenBank/DDBJ whole genome shotgun (WGS) entry which is preliminary data.</text>
</comment>
<gene>
    <name evidence="2" type="ORF">ACEWY4_024636</name>
</gene>
<evidence type="ECO:0000256" key="1">
    <source>
        <dbReference type="SAM" id="Phobius"/>
    </source>
</evidence>
<evidence type="ECO:0000313" key="2">
    <source>
        <dbReference type="EMBL" id="KAL2078892.1"/>
    </source>
</evidence>
<feature type="transmembrane region" description="Helical" evidence="1">
    <location>
        <begin position="81"/>
        <end position="102"/>
    </location>
</feature>
<protein>
    <recommendedName>
        <fullName evidence="4">G-protein coupled receptors family 1 profile domain-containing protein</fullName>
    </recommendedName>
</protein>
<dbReference type="AlphaFoldDB" id="A0ABD1IV96"/>
<reference evidence="2 3" key="1">
    <citation type="submission" date="2024-09" db="EMBL/GenBank/DDBJ databases">
        <title>A chromosome-level genome assembly of Gray's grenadier anchovy, Coilia grayii.</title>
        <authorList>
            <person name="Fu Z."/>
        </authorList>
    </citation>
    <scope>NUCLEOTIDE SEQUENCE [LARGE SCALE GENOMIC DNA]</scope>
    <source>
        <strain evidence="2">G4</strain>
        <tissue evidence="2">Muscle</tissue>
    </source>
</reference>
<keyword evidence="3" id="KW-1185">Reference proteome</keyword>
<accession>A0ABD1IV96</accession>
<feature type="transmembrane region" description="Helical" evidence="1">
    <location>
        <begin position="227"/>
        <end position="251"/>
    </location>
</feature>
<feature type="transmembrane region" description="Helical" evidence="1">
    <location>
        <begin position="15"/>
        <end position="37"/>
    </location>
</feature>
<keyword evidence="1" id="KW-1133">Transmembrane helix</keyword>
<feature type="transmembrane region" description="Helical" evidence="1">
    <location>
        <begin position="49"/>
        <end position="75"/>
    </location>
</feature>